<evidence type="ECO:0000313" key="1">
    <source>
        <dbReference type="EMBL" id="DAE32874.1"/>
    </source>
</evidence>
<organism evidence="1">
    <name type="scientific">virus sp. ctBS918</name>
    <dbReference type="NCBI Taxonomy" id="2825807"/>
    <lineage>
        <taxon>Viruses</taxon>
    </lineage>
</organism>
<protein>
    <submittedName>
        <fullName evidence="1">ParB-like nuclease domain</fullName>
    </submittedName>
</protein>
<sequence length="157" mass="18434">MHGDFEPLDEYNGDIIRIDRLIEFLPTEHWSWDETGEINLDDISVAIHEAISEVSEPYGDTWKHPVLEQKSRNWHIGRIVYFINHPKEIRDIEIDNECNNGFILPQPLIVDGWHRYAAARWLYDQGKLTEIHCRYGGRVDVLEYLQGKTNSFDSEPV</sequence>
<proteinExistence type="predicted"/>
<reference evidence="1" key="1">
    <citation type="journal article" date="2021" name="Proc. Natl. Acad. Sci. U.S.A.">
        <title>A Catalog of Tens of Thousands of Viruses from Human Metagenomes Reveals Hidden Associations with Chronic Diseases.</title>
        <authorList>
            <person name="Tisza M.J."/>
            <person name="Buck C.B."/>
        </authorList>
    </citation>
    <scope>NUCLEOTIDE SEQUENCE</scope>
    <source>
        <strain evidence="1">CtBS918</strain>
    </source>
</reference>
<dbReference type="EMBL" id="BK059130">
    <property type="protein sequence ID" value="DAE32874.1"/>
    <property type="molecule type" value="Genomic_DNA"/>
</dbReference>
<accession>A0A8S5RNZ5</accession>
<name>A0A8S5RNZ5_9VIRU</name>